<dbReference type="GO" id="GO:0016020">
    <property type="term" value="C:membrane"/>
    <property type="evidence" value="ECO:0007669"/>
    <property type="project" value="UniProtKB-SubCell"/>
</dbReference>
<dbReference type="Proteomes" id="UP000593564">
    <property type="component" value="Unassembled WGS sequence"/>
</dbReference>
<dbReference type="CDD" id="cd13686">
    <property type="entry name" value="GluR_Plant"/>
    <property type="match status" value="1"/>
</dbReference>
<evidence type="ECO:0000259" key="19">
    <source>
        <dbReference type="SMART" id="SM00079"/>
    </source>
</evidence>
<dbReference type="FunFam" id="3.40.190.10:FF:000054">
    <property type="entry name" value="Glutamate receptor"/>
    <property type="match status" value="1"/>
</dbReference>
<dbReference type="Pfam" id="PF00060">
    <property type="entry name" value="Lig_chan"/>
    <property type="match status" value="1"/>
</dbReference>
<dbReference type="InterPro" id="IPR015683">
    <property type="entry name" value="Ionotropic_Glu_rcpt"/>
</dbReference>
<evidence type="ECO:0000256" key="6">
    <source>
        <dbReference type="ARBA" id="ARBA00022729"/>
    </source>
</evidence>
<dbReference type="InterPro" id="IPR028082">
    <property type="entry name" value="Peripla_BP_I"/>
</dbReference>
<evidence type="ECO:0000256" key="14">
    <source>
        <dbReference type="ARBA" id="ARBA00049638"/>
    </source>
</evidence>
<evidence type="ECO:0000256" key="17">
    <source>
        <dbReference type="SAM" id="MobiDB-lite"/>
    </source>
</evidence>
<evidence type="ECO:0000256" key="11">
    <source>
        <dbReference type="ARBA" id="ARBA00023180"/>
    </source>
</evidence>
<keyword evidence="4 15" id="KW-0813">Transport</keyword>
<dbReference type="FunFam" id="3.40.50.2300:FF:000188">
    <property type="entry name" value="Glutamate receptor"/>
    <property type="match status" value="1"/>
</dbReference>
<evidence type="ECO:0000256" key="1">
    <source>
        <dbReference type="ARBA" id="ARBA00004141"/>
    </source>
</evidence>
<comment type="caution">
    <text evidence="20">The sequence shown here is derived from an EMBL/GenBank/DDBJ whole genome shotgun (WGS) entry which is preliminary data.</text>
</comment>
<evidence type="ECO:0000256" key="9">
    <source>
        <dbReference type="ARBA" id="ARBA00023136"/>
    </source>
</evidence>
<dbReference type="InterPro" id="IPR001828">
    <property type="entry name" value="ANF_lig-bd_rcpt"/>
</dbReference>
<dbReference type="InterPro" id="IPR017103">
    <property type="entry name" value="Iontropic_Glu_rcpt_pln"/>
</dbReference>
<dbReference type="PIRSF" id="PIRSF037090">
    <property type="entry name" value="Iontro_Glu-like_rcpt_pln"/>
    <property type="match status" value="1"/>
</dbReference>
<dbReference type="PANTHER" id="PTHR34836">
    <property type="entry name" value="OS06G0188250 PROTEIN"/>
    <property type="match status" value="1"/>
</dbReference>
<keyword evidence="10 15" id="KW-0675">Receptor</keyword>
<keyword evidence="11" id="KW-0325">Glycoprotein</keyword>
<comment type="function">
    <text evidence="15">Glutamate-gated receptor that probably acts as non-selective cation channel.</text>
</comment>
<keyword evidence="13 15" id="KW-0407">Ion channel</keyword>
<keyword evidence="5 18" id="KW-0812">Transmembrane</keyword>
<dbReference type="Gene3D" id="3.40.50.2300">
    <property type="match status" value="2"/>
</dbReference>
<feature type="compositionally biased region" description="Low complexity" evidence="17">
    <location>
        <begin position="836"/>
        <end position="845"/>
    </location>
</feature>
<sequence>MAQSTTSTTKVKVKVGVVLDMNNWVGEMGLKGINMALTDFYLSHAHYKTRLDLRVKDSKDNVVGAAAAALELLNNTEQVKAIIGPLTSMQANFLIHLGEEAHVPIISFSATSPSLSYLRSPYFFRATLNDSSQVQPITAIIQAFDWKEVVLIYTENEYGEGLIPFLTDTFQENEIRVLYISAIHPMASDEEIVAELHKLKTMQTRVFIVHMTRSLSTRLFTKANDIGMMSEGYVWIITDGITSSLNFFDPSIIIDSMQGVIGVKPHVPKSKELKDFTSRWKRSHPEKTSSDLNVFGLWAYDAATALAMAVEKVGALNFNISNIAKNSTTDFESVGVSQNGIDLRQALSSAPRFRGLSGDFSFVDGQIQSSAFEIVNVIGNVAKGMGFWTPEKGIVREFKFDAVNTTSRTNLKAITWPGDTTSIPNGTNRKKLRVGVLETHHHSDFVIVERDNITKKPSFKGYCIDVFKAVMEALPSVPYDFIPFEDKGGYRALLDQLSLGNFDAVVGDITIRENRSHAVDFTLPYTESGVMMIVPFKDTRITTPLTWDLWVTSACFFVFIGFLVWILERQINEDFNGNPLRQVSTKEKVVSNLARFVVIIWCFVVLILTQSYTASLSSMLTVHRLEPSITDVQQLIKKGHPVGYPNASFVDDILKGMEFSESQLKGYQTVYGDLNVAFSNKSIVAAFDEIPYLKPFIGRHCSNYTMVPPTYKTGGFGFAFRKGSPLVRNVSTAILHVIEEGKMSEIEKKWLLSDSCPDSSNTVSSSSLSVNSFKGLFVIVGVAASFALIIFMAMLAYEHRSFLMHLDLKVLWRKYILKHEDTVTATSIDTHQDQVSPSSSPLSIAPSPPTQHSPTRSTVSDDTDETFTHFK</sequence>
<dbReference type="Pfam" id="PF10613">
    <property type="entry name" value="Lig_chan-Glu_bd"/>
    <property type="match status" value="1"/>
</dbReference>
<comment type="similarity">
    <text evidence="2 15">Belongs to the glutamate-gated ion channel (TC 1.A.10.1) family.</text>
</comment>
<evidence type="ECO:0000256" key="16">
    <source>
        <dbReference type="PIRSR" id="PIRSR037090-50"/>
    </source>
</evidence>
<dbReference type="EMBL" id="JACBKZ010000005">
    <property type="protein sequence ID" value="KAF5950621.1"/>
    <property type="molecule type" value="Genomic_DNA"/>
</dbReference>
<dbReference type="SUPFAM" id="SSF53850">
    <property type="entry name" value="Periplasmic binding protein-like II"/>
    <property type="match status" value="1"/>
</dbReference>
<evidence type="ECO:0000256" key="4">
    <source>
        <dbReference type="ARBA" id="ARBA00022448"/>
    </source>
</evidence>
<dbReference type="InterPro" id="IPR001320">
    <property type="entry name" value="Iontro_rcpt_C"/>
</dbReference>
<dbReference type="InterPro" id="IPR044440">
    <property type="entry name" value="GABAb_receptor_plant_PBP1"/>
</dbReference>
<keyword evidence="21" id="KW-1185">Reference proteome</keyword>
<feature type="transmembrane region" description="Helical" evidence="18">
    <location>
        <begin position="547"/>
        <end position="568"/>
    </location>
</feature>
<comment type="subcellular location">
    <subcellularLocation>
        <location evidence="1">Membrane</location>
        <topology evidence="1">Multi-pass membrane protein</topology>
    </subcellularLocation>
</comment>
<evidence type="ECO:0000256" key="2">
    <source>
        <dbReference type="ARBA" id="ARBA00008685"/>
    </source>
</evidence>
<keyword evidence="12 15" id="KW-1071">Ligand-gated ion channel</keyword>
<keyword evidence="16" id="KW-1015">Disulfide bond</keyword>
<organism evidence="20 21">
    <name type="scientific">Camellia sinensis</name>
    <name type="common">Tea plant</name>
    <name type="synonym">Thea sinensis</name>
    <dbReference type="NCBI Taxonomy" id="4442"/>
    <lineage>
        <taxon>Eukaryota</taxon>
        <taxon>Viridiplantae</taxon>
        <taxon>Streptophyta</taxon>
        <taxon>Embryophyta</taxon>
        <taxon>Tracheophyta</taxon>
        <taxon>Spermatophyta</taxon>
        <taxon>Magnoliopsida</taxon>
        <taxon>eudicotyledons</taxon>
        <taxon>Gunneridae</taxon>
        <taxon>Pentapetalae</taxon>
        <taxon>asterids</taxon>
        <taxon>Ericales</taxon>
        <taxon>Theaceae</taxon>
        <taxon>Camellia</taxon>
    </lineage>
</organism>
<evidence type="ECO:0000256" key="18">
    <source>
        <dbReference type="SAM" id="Phobius"/>
    </source>
</evidence>
<gene>
    <name evidence="20" type="ORF">HYC85_012614</name>
</gene>
<protein>
    <recommendedName>
        <fullName evidence="15">Glutamate receptor</fullName>
    </recommendedName>
</protein>
<dbReference type="GO" id="GO:0015276">
    <property type="term" value="F:ligand-gated monoatomic ion channel activity"/>
    <property type="evidence" value="ECO:0007669"/>
    <property type="project" value="InterPro"/>
</dbReference>
<evidence type="ECO:0000256" key="13">
    <source>
        <dbReference type="ARBA" id="ARBA00023303"/>
    </source>
</evidence>
<dbReference type="InterPro" id="IPR019594">
    <property type="entry name" value="Glu/Gly-bd"/>
</dbReference>
<feature type="transmembrane region" description="Helical" evidence="18">
    <location>
        <begin position="775"/>
        <end position="797"/>
    </location>
</feature>
<dbReference type="PANTHER" id="PTHR34836:SF1">
    <property type="entry name" value="OS09G0428600 PROTEIN"/>
    <property type="match status" value="1"/>
</dbReference>
<name>A0A7J7HEH3_CAMSI</name>
<comment type="function">
    <text evidence="14">Glutamate-gated receptor that probably acts as a non-selective cation channel. May be involved in light-signal transduction and calcium homeostasis via the regulation of calcium influx into cells.</text>
</comment>
<evidence type="ECO:0000256" key="15">
    <source>
        <dbReference type="PIRNR" id="PIRNR037090"/>
    </source>
</evidence>
<feature type="disulfide bond" evidence="16">
    <location>
        <begin position="701"/>
        <end position="756"/>
    </location>
</feature>
<dbReference type="SUPFAM" id="SSF53822">
    <property type="entry name" value="Periplasmic binding protein-like I"/>
    <property type="match status" value="1"/>
</dbReference>
<dbReference type="SMART" id="SM00079">
    <property type="entry name" value="PBPe"/>
    <property type="match status" value="1"/>
</dbReference>
<feature type="transmembrane region" description="Helical" evidence="18">
    <location>
        <begin position="589"/>
        <end position="609"/>
    </location>
</feature>
<feature type="domain" description="Ionotropic glutamate receptor C-terminal" evidence="19">
    <location>
        <begin position="431"/>
        <end position="753"/>
    </location>
</feature>
<evidence type="ECO:0000256" key="7">
    <source>
        <dbReference type="ARBA" id="ARBA00022989"/>
    </source>
</evidence>
<comment type="subunit">
    <text evidence="3">May form heteromers.</text>
</comment>
<keyword evidence="9 15" id="KW-0472">Membrane</keyword>
<evidence type="ECO:0000256" key="8">
    <source>
        <dbReference type="ARBA" id="ARBA00023065"/>
    </source>
</evidence>
<evidence type="ECO:0000256" key="5">
    <source>
        <dbReference type="ARBA" id="ARBA00022692"/>
    </source>
</evidence>
<reference evidence="20 21" key="2">
    <citation type="submission" date="2020-07" db="EMBL/GenBank/DDBJ databases">
        <title>Genome assembly of wild tea tree DASZ reveals pedigree and selection history of tea varieties.</title>
        <authorList>
            <person name="Zhang W."/>
        </authorList>
    </citation>
    <scope>NUCLEOTIDE SEQUENCE [LARGE SCALE GENOMIC DNA]</scope>
    <source>
        <strain evidence="21">cv. G240</strain>
        <tissue evidence="20">Leaf</tissue>
    </source>
</reference>
<dbReference type="Gene3D" id="1.10.287.70">
    <property type="match status" value="1"/>
</dbReference>
<evidence type="ECO:0000313" key="20">
    <source>
        <dbReference type="EMBL" id="KAF5950621.1"/>
    </source>
</evidence>
<evidence type="ECO:0000256" key="10">
    <source>
        <dbReference type="ARBA" id="ARBA00023170"/>
    </source>
</evidence>
<dbReference type="Pfam" id="PF01094">
    <property type="entry name" value="ANF_receptor"/>
    <property type="match status" value="1"/>
</dbReference>
<feature type="region of interest" description="Disordered" evidence="17">
    <location>
        <begin position="828"/>
        <end position="871"/>
    </location>
</feature>
<dbReference type="CDD" id="cd19990">
    <property type="entry name" value="PBP1_GABAb_receptor_plant"/>
    <property type="match status" value="1"/>
</dbReference>
<proteinExistence type="inferred from homology"/>
<dbReference type="AlphaFoldDB" id="A0A7J7HEH3"/>
<keyword evidence="8 15" id="KW-0406">Ion transport</keyword>
<evidence type="ECO:0000256" key="3">
    <source>
        <dbReference type="ARBA" id="ARBA00011095"/>
    </source>
</evidence>
<accession>A0A7J7HEH3</accession>
<evidence type="ECO:0000256" key="12">
    <source>
        <dbReference type="ARBA" id="ARBA00023286"/>
    </source>
</evidence>
<dbReference type="Gene3D" id="3.40.190.10">
    <property type="entry name" value="Periplasmic binding protein-like II"/>
    <property type="match status" value="2"/>
</dbReference>
<keyword evidence="6" id="KW-0732">Signal</keyword>
<keyword evidence="7 18" id="KW-1133">Transmembrane helix</keyword>
<evidence type="ECO:0000313" key="21">
    <source>
        <dbReference type="Proteomes" id="UP000593564"/>
    </source>
</evidence>
<reference evidence="21" key="1">
    <citation type="journal article" date="2020" name="Nat. Commun.">
        <title>Genome assembly of wild tea tree DASZ reveals pedigree and selection history of tea varieties.</title>
        <authorList>
            <person name="Zhang W."/>
            <person name="Zhang Y."/>
            <person name="Qiu H."/>
            <person name="Guo Y."/>
            <person name="Wan H."/>
            <person name="Zhang X."/>
            <person name="Scossa F."/>
            <person name="Alseekh S."/>
            <person name="Zhang Q."/>
            <person name="Wang P."/>
            <person name="Xu L."/>
            <person name="Schmidt M.H."/>
            <person name="Jia X."/>
            <person name="Li D."/>
            <person name="Zhu A."/>
            <person name="Guo F."/>
            <person name="Chen W."/>
            <person name="Ni D."/>
            <person name="Usadel B."/>
            <person name="Fernie A.R."/>
            <person name="Wen W."/>
        </authorList>
    </citation>
    <scope>NUCLEOTIDE SEQUENCE [LARGE SCALE GENOMIC DNA]</scope>
    <source>
        <strain evidence="21">cv. G240</strain>
    </source>
</reference>